<dbReference type="PANTHER" id="PTHR32463">
    <property type="entry name" value="L-FUCOSE KINASE"/>
    <property type="match status" value="1"/>
</dbReference>
<dbReference type="InterPro" id="IPR006204">
    <property type="entry name" value="GHMP_kinase_N_dom"/>
</dbReference>
<evidence type="ECO:0000256" key="1">
    <source>
        <dbReference type="ARBA" id="ARBA00022679"/>
    </source>
</evidence>
<keyword evidence="4" id="KW-0067">ATP-binding</keyword>
<keyword evidence="1" id="KW-0808">Transferase</keyword>
<evidence type="ECO:0000313" key="8">
    <source>
        <dbReference type="EMBL" id="KKK99498.1"/>
    </source>
</evidence>
<dbReference type="GO" id="GO:0005524">
    <property type="term" value="F:ATP binding"/>
    <property type="evidence" value="ECO:0007669"/>
    <property type="project" value="UniProtKB-KW"/>
</dbReference>
<dbReference type="Pfam" id="PF00288">
    <property type="entry name" value="GHMP_kinases_N"/>
    <property type="match status" value="1"/>
</dbReference>
<sequence length="288" mass="31962">VQHNIIREALKIVGIEKAIEVVYMGDIPLGSAGIGLGSSSSLAIGVLNALYAYKGVHASAEQLARESCQIEIDILSEPIGKQDQYICAYGGFNFIQFNSDDTVFVDPVICPHKTKESLNNKLMLFYTGVERVSSSILQEQEQKTQVNLEHLDKLVILAQELKENLIHNNIEAIGAILDEGWHYKRKLASKVSNTRIDEYYALARKAGATGGKILGAGGGGFLLLYVDEKYQSEVRKALSHLVESPFEFEPQGSKIIYVNDQVPLSQMGLKRKKKISFRDKNKTKEMSI</sequence>
<comment type="similarity">
    <text evidence="5">Belongs to the GHMP kinase family.</text>
</comment>
<comment type="caution">
    <text evidence="8">The sequence shown here is derived from an EMBL/GenBank/DDBJ whole genome shotgun (WGS) entry which is preliminary data.</text>
</comment>
<dbReference type="SUPFAM" id="SSF54211">
    <property type="entry name" value="Ribosomal protein S5 domain 2-like"/>
    <property type="match status" value="1"/>
</dbReference>
<protein>
    <recommendedName>
        <fullName evidence="9">GHMP kinase N-terminal domain-containing protein</fullName>
    </recommendedName>
</protein>
<dbReference type="GO" id="GO:0042352">
    <property type="term" value="P:GDP-L-fucose salvage"/>
    <property type="evidence" value="ECO:0007669"/>
    <property type="project" value="TreeGrafter"/>
</dbReference>
<organism evidence="8">
    <name type="scientific">marine sediment metagenome</name>
    <dbReference type="NCBI Taxonomy" id="412755"/>
    <lineage>
        <taxon>unclassified sequences</taxon>
        <taxon>metagenomes</taxon>
        <taxon>ecological metagenomes</taxon>
    </lineage>
</organism>
<name>A0A0F9A056_9ZZZZ</name>
<dbReference type="InterPro" id="IPR001174">
    <property type="entry name" value="HddA/FKP"/>
</dbReference>
<dbReference type="AlphaFoldDB" id="A0A0F9A056"/>
<evidence type="ECO:0000256" key="3">
    <source>
        <dbReference type="ARBA" id="ARBA00022777"/>
    </source>
</evidence>
<evidence type="ECO:0000256" key="4">
    <source>
        <dbReference type="ARBA" id="ARBA00022840"/>
    </source>
</evidence>
<proteinExistence type="inferred from homology"/>
<dbReference type="PANTHER" id="PTHR32463:SF0">
    <property type="entry name" value="L-FUCOSE KINASE"/>
    <property type="match status" value="1"/>
</dbReference>
<dbReference type="SUPFAM" id="SSF55060">
    <property type="entry name" value="GHMP Kinase, C-terminal domain"/>
    <property type="match status" value="1"/>
</dbReference>
<dbReference type="InterPro" id="IPR052203">
    <property type="entry name" value="GHMP_Kinase-Related"/>
</dbReference>
<dbReference type="InterPro" id="IPR013750">
    <property type="entry name" value="GHMP_kinase_C_dom"/>
</dbReference>
<dbReference type="Pfam" id="PF08544">
    <property type="entry name" value="GHMP_kinases_C"/>
    <property type="match status" value="1"/>
</dbReference>
<feature type="domain" description="GHMP kinase N-terminal" evidence="6">
    <location>
        <begin position="6"/>
        <end position="91"/>
    </location>
</feature>
<dbReference type="Gene3D" id="3.30.230.120">
    <property type="match status" value="1"/>
</dbReference>
<keyword evidence="3" id="KW-0418">Kinase</keyword>
<dbReference type="InterPro" id="IPR020568">
    <property type="entry name" value="Ribosomal_Su5_D2-typ_SF"/>
</dbReference>
<feature type="domain" description="GHMP kinase C-terminal" evidence="7">
    <location>
        <begin position="162"/>
        <end position="239"/>
    </location>
</feature>
<evidence type="ECO:0000259" key="6">
    <source>
        <dbReference type="Pfam" id="PF00288"/>
    </source>
</evidence>
<dbReference type="PRINTS" id="PR00960">
    <property type="entry name" value="LMBPPROTEIN"/>
</dbReference>
<dbReference type="GO" id="GO:0050201">
    <property type="term" value="F:fucokinase activity"/>
    <property type="evidence" value="ECO:0007669"/>
    <property type="project" value="TreeGrafter"/>
</dbReference>
<feature type="non-terminal residue" evidence="8">
    <location>
        <position position="1"/>
    </location>
</feature>
<dbReference type="InterPro" id="IPR036554">
    <property type="entry name" value="GHMP_kinase_C_sf"/>
</dbReference>
<dbReference type="EMBL" id="LAZR01045180">
    <property type="protein sequence ID" value="KKK99498.1"/>
    <property type="molecule type" value="Genomic_DNA"/>
</dbReference>
<accession>A0A0F9A056</accession>
<gene>
    <name evidence="8" type="ORF">LCGC14_2632140</name>
</gene>
<evidence type="ECO:0000256" key="5">
    <source>
        <dbReference type="ARBA" id="ARBA00038121"/>
    </source>
</evidence>
<reference evidence="8" key="1">
    <citation type="journal article" date="2015" name="Nature">
        <title>Complex archaea that bridge the gap between prokaryotes and eukaryotes.</title>
        <authorList>
            <person name="Spang A."/>
            <person name="Saw J.H."/>
            <person name="Jorgensen S.L."/>
            <person name="Zaremba-Niedzwiedzka K."/>
            <person name="Martijn J."/>
            <person name="Lind A.E."/>
            <person name="van Eijk R."/>
            <person name="Schleper C."/>
            <person name="Guy L."/>
            <person name="Ettema T.J."/>
        </authorList>
    </citation>
    <scope>NUCLEOTIDE SEQUENCE</scope>
</reference>
<evidence type="ECO:0000256" key="2">
    <source>
        <dbReference type="ARBA" id="ARBA00022741"/>
    </source>
</evidence>
<keyword evidence="2" id="KW-0547">Nucleotide-binding</keyword>
<evidence type="ECO:0000259" key="7">
    <source>
        <dbReference type="Pfam" id="PF08544"/>
    </source>
</evidence>
<evidence type="ECO:0008006" key="9">
    <source>
        <dbReference type="Google" id="ProtNLM"/>
    </source>
</evidence>